<evidence type="ECO:0000313" key="3">
    <source>
        <dbReference type="EMBL" id="KAK9682471.1"/>
    </source>
</evidence>
<dbReference type="PANTHER" id="PTHR34778:SF6">
    <property type="entry name" value="SHUGOSHIN C-TERMINAL DOMAIN-CONTAINING PROTEIN"/>
    <property type="match status" value="1"/>
</dbReference>
<sequence length="618" mass="70086">MSEKSENNEIIGMKMEAMKKVYAEVILNTSKEAAARVMLSERKSLQFQHELICLREDYARMMLRLNNHFKSQMQEAEARSLNQQKKIDELEAQLGEAEGIIVDLRDEIKQLHEKLETMTKNEYISKRKEHVHECLPENNALGSSITSRVSDVKAALVGITSLHPTALNYKSADVTDSYKFPGIMQYTEANLCRNGYSQRIRAFESNSSMVKLPTLEASDPQSVVNILAETSEAKSRENRLVQCVEKPYSVFRLKTNEKNPNSISCNKNQIIGTPRRSAGKNSLRSKSRKKYVKSWNLPLLGQLKACSSRLNVQSVENPTEALETLLENNMGLKECQRTPRRSGEKNARYREAITSLRGTPRKNYVKSKKLPLLGQLKACSSRLNAQSVENPTEALETLLENNTGLKECHRTHRRSAEKNARYREAITSLRGKPRKNYVKSWKLPLLGQLKAHSSRLNIVQSVENPTEALQTPLVNNTGCATEPDDLRNDVVKKCKDLRSDGERKKMVCGERGDEAEARENLRKKIRLTADDGLMGSELFDVPITEGFGSFREQVENVMSQKYEFSQKCRKNVLRKVDENVVPEKGPEERKMEKLTDISVVESNGVNDEMNGELEMVDG</sequence>
<dbReference type="PANTHER" id="PTHR34778">
    <property type="entry name" value="OS02G0580700 PROTEIN"/>
    <property type="match status" value="1"/>
</dbReference>
<dbReference type="EMBL" id="JBDFQZ010000010">
    <property type="protein sequence ID" value="KAK9682471.1"/>
    <property type="molecule type" value="Genomic_DNA"/>
</dbReference>
<organism evidence="3 4">
    <name type="scientific">Saponaria officinalis</name>
    <name type="common">Common soapwort</name>
    <name type="synonym">Lychnis saponaria</name>
    <dbReference type="NCBI Taxonomy" id="3572"/>
    <lineage>
        <taxon>Eukaryota</taxon>
        <taxon>Viridiplantae</taxon>
        <taxon>Streptophyta</taxon>
        <taxon>Embryophyta</taxon>
        <taxon>Tracheophyta</taxon>
        <taxon>Spermatophyta</taxon>
        <taxon>Magnoliopsida</taxon>
        <taxon>eudicotyledons</taxon>
        <taxon>Gunneridae</taxon>
        <taxon>Pentapetalae</taxon>
        <taxon>Caryophyllales</taxon>
        <taxon>Caryophyllaceae</taxon>
        <taxon>Caryophylleae</taxon>
        <taxon>Saponaria</taxon>
    </lineage>
</organism>
<evidence type="ECO:0000256" key="1">
    <source>
        <dbReference type="SAM" id="Coils"/>
    </source>
</evidence>
<dbReference type="AlphaFoldDB" id="A0AAW1HZ53"/>
<dbReference type="Proteomes" id="UP001443914">
    <property type="component" value="Unassembled WGS sequence"/>
</dbReference>
<evidence type="ECO:0000256" key="2">
    <source>
        <dbReference type="SAM" id="MobiDB-lite"/>
    </source>
</evidence>
<keyword evidence="1" id="KW-0175">Coiled coil</keyword>
<protein>
    <submittedName>
        <fullName evidence="3">Uncharacterized protein</fullName>
    </submittedName>
</protein>
<keyword evidence="4" id="KW-1185">Reference proteome</keyword>
<dbReference type="EMBL" id="JBDFQZ010000010">
    <property type="protein sequence ID" value="KAK9682472.1"/>
    <property type="molecule type" value="Genomic_DNA"/>
</dbReference>
<proteinExistence type="predicted"/>
<reference evidence="3 4" key="1">
    <citation type="submission" date="2024-03" db="EMBL/GenBank/DDBJ databases">
        <title>WGS assembly of Saponaria officinalis var. Norfolk2.</title>
        <authorList>
            <person name="Jenkins J."/>
            <person name="Shu S."/>
            <person name="Grimwood J."/>
            <person name="Barry K."/>
            <person name="Goodstein D."/>
            <person name="Schmutz J."/>
            <person name="Leebens-Mack J."/>
            <person name="Osbourn A."/>
        </authorList>
    </citation>
    <scope>NUCLEOTIDE SEQUENCE [LARGE SCALE GENOMIC DNA]</scope>
    <source>
        <strain evidence="4">cv. Norfolk2</strain>
        <strain evidence="3">JIC</strain>
        <tissue evidence="3">Leaf</tissue>
    </source>
</reference>
<gene>
    <name evidence="3" type="ORF">RND81_10G076200</name>
</gene>
<accession>A0AAW1HZ53</accession>
<feature type="coiled-coil region" evidence="1">
    <location>
        <begin position="73"/>
        <end position="121"/>
    </location>
</feature>
<evidence type="ECO:0000313" key="4">
    <source>
        <dbReference type="Proteomes" id="UP001443914"/>
    </source>
</evidence>
<name>A0AAW1HZ53_SAPOF</name>
<comment type="caution">
    <text evidence="3">The sequence shown here is derived from an EMBL/GenBank/DDBJ whole genome shotgun (WGS) entry which is preliminary data.</text>
</comment>
<feature type="region of interest" description="Disordered" evidence="2">
    <location>
        <begin position="264"/>
        <end position="287"/>
    </location>
</feature>